<dbReference type="CDD" id="cd00067">
    <property type="entry name" value="GAL4"/>
    <property type="match status" value="1"/>
</dbReference>
<dbReference type="Pfam" id="PF04082">
    <property type="entry name" value="Fungal_trans"/>
    <property type="match status" value="1"/>
</dbReference>
<evidence type="ECO:0000259" key="4">
    <source>
        <dbReference type="PROSITE" id="PS50048"/>
    </source>
</evidence>
<dbReference type="PROSITE" id="PS50048">
    <property type="entry name" value="ZN2_CY6_FUNGAL_2"/>
    <property type="match status" value="1"/>
</dbReference>
<protein>
    <submittedName>
        <fullName evidence="5">Quinic acid utilization activator</fullName>
    </submittedName>
</protein>
<dbReference type="PANTHER" id="PTHR47655:SF2">
    <property type="entry name" value="QUINIC ACID UTILIZATION ACTIVATOR"/>
    <property type="match status" value="1"/>
</dbReference>
<dbReference type="EMBL" id="AMCV02000064">
    <property type="protein sequence ID" value="TDZ13614.1"/>
    <property type="molecule type" value="Genomic_DNA"/>
</dbReference>
<dbReference type="GO" id="GO:0000981">
    <property type="term" value="F:DNA-binding transcription factor activity, RNA polymerase II-specific"/>
    <property type="evidence" value="ECO:0007669"/>
    <property type="project" value="InterPro"/>
</dbReference>
<dbReference type="SMART" id="SM00066">
    <property type="entry name" value="GAL4"/>
    <property type="match status" value="1"/>
</dbReference>
<dbReference type="InterPro" id="IPR007219">
    <property type="entry name" value="XnlR_reg_dom"/>
</dbReference>
<dbReference type="AlphaFoldDB" id="A0A484F7B5"/>
<dbReference type="Pfam" id="PF00172">
    <property type="entry name" value="Zn_clus"/>
    <property type="match status" value="1"/>
</dbReference>
<dbReference type="PROSITE" id="PS00463">
    <property type="entry name" value="ZN2_CY6_FUNGAL_1"/>
    <property type="match status" value="1"/>
</dbReference>
<dbReference type="GO" id="GO:0006351">
    <property type="term" value="P:DNA-templated transcription"/>
    <property type="evidence" value="ECO:0007669"/>
    <property type="project" value="InterPro"/>
</dbReference>
<feature type="region of interest" description="Disordered" evidence="3">
    <location>
        <begin position="234"/>
        <end position="269"/>
    </location>
</feature>
<keyword evidence="6" id="KW-1185">Reference proteome</keyword>
<comment type="caution">
    <text evidence="5">The sequence shown here is derived from an EMBL/GenBank/DDBJ whole genome shotgun (WGS) entry which is preliminary data.</text>
</comment>
<sequence>MSPPRRHRTSGDDSEAGRTSASRRAKRARTEAEDSEDFAARGKTRMRVTRACNECRKRKDRCDGGRPACQPCLDAGRSCSYNPPKKRGLRTGYVRALEVLLGMIFSSIDQSDAWLSSLFEGEACKPAFTLSSPGLVIHSGVDACEVFVEFWRKTEVSKKVEQWLSHEDSVEGDVEAEAGKDLDTRISEAASLLKTIRKQGASTMINNLDSKNGTDFYRSRSDCGYDGTDTRMYRLPRDTDGVDKRASATADRSSAFNKPTKHIEEPPQPRSFFRLPPNWSFLLEIYFASTHSWLPMFQKHDILRLPYMLKNGQGTTDAVDSISHGDRCSLWAVLAYSSHQLAGDDSEERSKLLHVQTTKLLAEEPDKYELGHVRAFLTLTLLYIAKGNHVGAWLSVGRATHIATSILPVQEITSTTRAHVDEGARRAISCCFVLDTLVASWVGTRPYFKRSDMTKLGPLLTDSMEEWEPWQSPEAQSNVFAPRHIPGHVISTFNQFVQVVVFLNDLIRLRSEDGAMARLQELGRALGNWCQQNHPACEVEAPPQMLNLHMASIGVFEAVRAEQLRLTGVQNGFDVAEGSSRMHEQGRLLDHRVRTMGVFSVPPTTSVYLSWFDSALCLQIRLYDHPRVRVDLQALRNSLLDLSKSHLQARNRVGGSHATRTTSRLAPVSEPGNMTRQFSQPRKNDFQRGMPTPASSGVSVQSRESDPAGYHQLESNLIANAVRRATPSQNELFRSHPAVLAASEPSMMSSAAGFDQLVNATSAELGDNELFHSLASLDSADWSANPPEFLEHLGILRDGGPDIHSFFNQQAG</sequence>
<dbReference type="STRING" id="1213857.A0A484F7B5"/>
<feature type="domain" description="Zn(2)-C6 fungal-type" evidence="4">
    <location>
        <begin position="51"/>
        <end position="81"/>
    </location>
</feature>
<evidence type="ECO:0000256" key="3">
    <source>
        <dbReference type="SAM" id="MobiDB-lite"/>
    </source>
</evidence>
<name>A0A484F7B5_COLOR</name>
<reference evidence="6" key="1">
    <citation type="journal article" date="2013" name="New Phytol.">
        <title>Comparative genomic and transcriptomic analyses reveal the hemibiotrophic stage shift of Colletotrichum fungi.</title>
        <authorList>
            <person name="Gan P."/>
            <person name="Ikeda K."/>
            <person name="Irieda H."/>
            <person name="Narusaka M."/>
            <person name="O'Connell R.J."/>
            <person name="Narusaka Y."/>
            <person name="Takano Y."/>
            <person name="Kubo Y."/>
            <person name="Shirasu K."/>
        </authorList>
    </citation>
    <scope>NUCLEOTIDE SEQUENCE [LARGE SCALE GENOMIC DNA]</scope>
    <source>
        <strain evidence="6">104-T / ATCC 96160 / CBS 514.97 / LARS 414 / MAFF 240422</strain>
    </source>
</reference>
<feature type="compositionally biased region" description="Basic and acidic residues" evidence="3">
    <location>
        <begin position="234"/>
        <end position="246"/>
    </location>
</feature>
<feature type="compositionally biased region" description="Polar residues" evidence="3">
    <location>
        <begin position="693"/>
        <end position="702"/>
    </location>
</feature>
<dbReference type="InterPro" id="IPR036864">
    <property type="entry name" value="Zn2-C6_fun-type_DNA-bd_sf"/>
</dbReference>
<evidence type="ECO:0000313" key="6">
    <source>
        <dbReference type="Proteomes" id="UP000014480"/>
    </source>
</evidence>
<reference evidence="6" key="2">
    <citation type="journal article" date="2019" name="Mol. Plant Microbe Interact.">
        <title>Genome sequence resources for four phytopathogenic fungi from the Colletotrichum orbiculare species complex.</title>
        <authorList>
            <person name="Gan P."/>
            <person name="Tsushima A."/>
            <person name="Narusaka M."/>
            <person name="Narusaka Y."/>
            <person name="Takano Y."/>
            <person name="Kubo Y."/>
            <person name="Shirasu K."/>
        </authorList>
    </citation>
    <scope>GENOME REANNOTATION</scope>
    <source>
        <strain evidence="6">104-T / ATCC 96160 / CBS 514.97 / LARS 414 / MAFF 240422</strain>
    </source>
</reference>
<keyword evidence="2" id="KW-0539">Nucleus</keyword>
<feature type="region of interest" description="Disordered" evidence="3">
    <location>
        <begin position="1"/>
        <end position="40"/>
    </location>
</feature>
<feature type="compositionally biased region" description="Polar residues" evidence="3">
    <location>
        <begin position="672"/>
        <end position="681"/>
    </location>
</feature>
<accession>A0A484F7B5</accession>
<evidence type="ECO:0000256" key="2">
    <source>
        <dbReference type="ARBA" id="ARBA00023242"/>
    </source>
</evidence>
<gene>
    <name evidence="5" type="primary">qutA-1</name>
    <name evidence="5" type="ORF">Cob_v013202</name>
</gene>
<dbReference type="GO" id="GO:0008270">
    <property type="term" value="F:zinc ion binding"/>
    <property type="evidence" value="ECO:0007669"/>
    <property type="project" value="InterPro"/>
</dbReference>
<proteinExistence type="predicted"/>
<dbReference type="InterPro" id="IPR001138">
    <property type="entry name" value="Zn2Cys6_DnaBD"/>
</dbReference>
<dbReference type="PANTHER" id="PTHR47655">
    <property type="entry name" value="QUINIC ACID UTILIZATION ACTIVATOR"/>
    <property type="match status" value="1"/>
</dbReference>
<dbReference type="OrthoDB" id="2534600at2759"/>
<dbReference type="GO" id="GO:0045944">
    <property type="term" value="P:positive regulation of transcription by RNA polymerase II"/>
    <property type="evidence" value="ECO:0007669"/>
    <property type="project" value="TreeGrafter"/>
</dbReference>
<dbReference type="InterPro" id="IPR052783">
    <property type="entry name" value="Metabolic/Drug-Res_Regulator"/>
</dbReference>
<feature type="region of interest" description="Disordered" evidence="3">
    <location>
        <begin position="650"/>
        <end position="707"/>
    </location>
</feature>
<evidence type="ECO:0000256" key="1">
    <source>
        <dbReference type="ARBA" id="ARBA00022723"/>
    </source>
</evidence>
<organism evidence="5 6">
    <name type="scientific">Colletotrichum orbiculare (strain 104-T / ATCC 96160 / CBS 514.97 / LARS 414 / MAFF 240422)</name>
    <name type="common">Cucumber anthracnose fungus</name>
    <name type="synonym">Colletotrichum lagenarium</name>
    <dbReference type="NCBI Taxonomy" id="1213857"/>
    <lineage>
        <taxon>Eukaryota</taxon>
        <taxon>Fungi</taxon>
        <taxon>Dikarya</taxon>
        <taxon>Ascomycota</taxon>
        <taxon>Pezizomycotina</taxon>
        <taxon>Sordariomycetes</taxon>
        <taxon>Hypocreomycetidae</taxon>
        <taxon>Glomerellales</taxon>
        <taxon>Glomerellaceae</taxon>
        <taxon>Colletotrichum</taxon>
        <taxon>Colletotrichum orbiculare species complex</taxon>
    </lineage>
</organism>
<dbReference type="CDD" id="cd12148">
    <property type="entry name" value="fungal_TF_MHR"/>
    <property type="match status" value="1"/>
</dbReference>
<dbReference type="Gene3D" id="4.10.240.10">
    <property type="entry name" value="Zn(2)-C6 fungal-type DNA-binding domain"/>
    <property type="match status" value="1"/>
</dbReference>
<dbReference type="GO" id="GO:0003677">
    <property type="term" value="F:DNA binding"/>
    <property type="evidence" value="ECO:0007669"/>
    <property type="project" value="InterPro"/>
</dbReference>
<evidence type="ECO:0000313" key="5">
    <source>
        <dbReference type="EMBL" id="TDZ13614.1"/>
    </source>
</evidence>
<keyword evidence="1" id="KW-0479">Metal-binding</keyword>
<dbReference type="SUPFAM" id="SSF57701">
    <property type="entry name" value="Zn2/Cys6 DNA-binding domain"/>
    <property type="match status" value="1"/>
</dbReference>
<dbReference type="Proteomes" id="UP000014480">
    <property type="component" value="Unassembled WGS sequence"/>
</dbReference>